<keyword evidence="2" id="KW-0378">Hydrolase</keyword>
<feature type="active site" description="Nucleophile" evidence="2">
    <location>
        <position position="269"/>
    </location>
</feature>
<evidence type="ECO:0000313" key="5">
    <source>
        <dbReference type="EMBL" id="KAF2004427.1"/>
    </source>
</evidence>
<dbReference type="GO" id="GO:0046486">
    <property type="term" value="P:glycerolipid metabolic process"/>
    <property type="evidence" value="ECO:0007669"/>
    <property type="project" value="UniProtKB-ARBA"/>
</dbReference>
<accession>A0A6A5WS81</accession>
<reference evidence="5" key="1">
    <citation type="journal article" date="2020" name="Stud. Mycol.">
        <title>101 Dothideomycetes genomes: a test case for predicting lifestyles and emergence of pathogens.</title>
        <authorList>
            <person name="Haridas S."/>
            <person name="Albert R."/>
            <person name="Binder M."/>
            <person name="Bloem J."/>
            <person name="Labutti K."/>
            <person name="Salamov A."/>
            <person name="Andreopoulos B."/>
            <person name="Baker S."/>
            <person name="Barry K."/>
            <person name="Bills G."/>
            <person name="Bluhm B."/>
            <person name="Cannon C."/>
            <person name="Castanera R."/>
            <person name="Culley D."/>
            <person name="Daum C."/>
            <person name="Ezra D."/>
            <person name="Gonzalez J."/>
            <person name="Henrissat B."/>
            <person name="Kuo A."/>
            <person name="Liang C."/>
            <person name="Lipzen A."/>
            <person name="Lutzoni F."/>
            <person name="Magnuson J."/>
            <person name="Mondo S."/>
            <person name="Nolan M."/>
            <person name="Ohm R."/>
            <person name="Pangilinan J."/>
            <person name="Park H.-J."/>
            <person name="Ramirez L."/>
            <person name="Alfaro M."/>
            <person name="Sun H."/>
            <person name="Tritt A."/>
            <person name="Yoshinaga Y."/>
            <person name="Zwiers L.-H."/>
            <person name="Turgeon B."/>
            <person name="Goodwin S."/>
            <person name="Spatafora J."/>
            <person name="Crous P."/>
            <person name="Grigoriev I."/>
        </authorList>
    </citation>
    <scope>NUCLEOTIDE SEQUENCE</scope>
    <source>
        <strain evidence="5">CBS 123094</strain>
    </source>
</reference>
<dbReference type="Pfam" id="PF01734">
    <property type="entry name" value="Patatin"/>
    <property type="match status" value="1"/>
</dbReference>
<feature type="compositionally biased region" description="Low complexity" evidence="3">
    <location>
        <begin position="140"/>
        <end position="154"/>
    </location>
</feature>
<dbReference type="GO" id="GO:0047499">
    <property type="term" value="F:calcium-independent phospholipase A2 activity"/>
    <property type="evidence" value="ECO:0007669"/>
    <property type="project" value="TreeGrafter"/>
</dbReference>
<dbReference type="PANTHER" id="PTHR24185">
    <property type="entry name" value="CALCIUM-INDEPENDENT PHOSPHOLIPASE A2-GAMMA"/>
    <property type="match status" value="1"/>
</dbReference>
<feature type="compositionally biased region" description="Polar residues" evidence="3">
    <location>
        <begin position="189"/>
        <end position="199"/>
    </location>
</feature>
<evidence type="ECO:0000313" key="6">
    <source>
        <dbReference type="Proteomes" id="UP000799779"/>
    </source>
</evidence>
<dbReference type="InterPro" id="IPR002641">
    <property type="entry name" value="PNPLA_dom"/>
</dbReference>
<proteinExistence type="predicted"/>
<keyword evidence="6" id="KW-1185">Reference proteome</keyword>
<protein>
    <submittedName>
        <fullName evidence="5">FabD/lysophospholipase-like protein</fullName>
    </submittedName>
</protein>
<name>A0A6A5WS81_9PLEO</name>
<feature type="domain" description="PNPLA" evidence="4">
    <location>
        <begin position="225"/>
        <end position="434"/>
    </location>
</feature>
<sequence length="579" mass="63356">MSWTAVDFSTVRYSPIEGTHYFYDPANASSIQFLINGRWEPWDVGWVARKALDADIRRIAEDAETRLRENCPSGYLPWPSSPTLAASSVDGQPTSARRQSDYNGPLYSPAVGESALSPTVHNIRNSSLSPELQPTHGQGSSSIPPSQPPSYVSPYAANQPPGFRPNSPHGPGQPPEPPPQAIDPGLTNAAPQHPTQSPTGPGHVEQPQIPIPIPPPGTRETKIMLNIDGDGIRGLSAVLLIESLVNAVCGRLGQRVDPYQIFDLIGGASTGGLFAILIGRLRMQPHKAREDFVNLIKAMYKDKMYFFRQLNPNHPVEDDEHRSLEVAARAIIDRELDNTQETFFDDRSDSTNVFIISTQVDIGTNRPAVIRSFATRRVAGPEIDPNITVQEALNAAAAAPRYFDPQGMNERRSVIEPGLVDYGTTKNSPIRDLFFECRKLYSYSNDTMVLVTVGPGEGFNKKKEMQEMGNHVEDRAADANNSVDKFQVDNAGLIETGWMKFFRFNVPDLEEVPLEEWNQVDALMAKTHAYLGRPDVGVKFYACVDAIADIVSAGAVTGVRAEGIMPAGAVPTAYQAAPL</sequence>
<dbReference type="SUPFAM" id="SSF52151">
    <property type="entry name" value="FabD/lysophospholipase-like"/>
    <property type="match status" value="1"/>
</dbReference>
<evidence type="ECO:0000256" key="2">
    <source>
        <dbReference type="PROSITE-ProRule" id="PRU01161"/>
    </source>
</evidence>
<organism evidence="5 6">
    <name type="scientific">Amniculicola lignicola CBS 123094</name>
    <dbReference type="NCBI Taxonomy" id="1392246"/>
    <lineage>
        <taxon>Eukaryota</taxon>
        <taxon>Fungi</taxon>
        <taxon>Dikarya</taxon>
        <taxon>Ascomycota</taxon>
        <taxon>Pezizomycotina</taxon>
        <taxon>Dothideomycetes</taxon>
        <taxon>Pleosporomycetidae</taxon>
        <taxon>Pleosporales</taxon>
        <taxon>Amniculicolaceae</taxon>
        <taxon>Amniculicola</taxon>
    </lineage>
</organism>
<comment type="caution">
    <text evidence="2">Lacks conserved residue(s) required for the propagation of feature annotation.</text>
</comment>
<dbReference type="PROSITE" id="PS51635">
    <property type="entry name" value="PNPLA"/>
    <property type="match status" value="1"/>
</dbReference>
<evidence type="ECO:0000256" key="1">
    <source>
        <dbReference type="ARBA" id="ARBA00023098"/>
    </source>
</evidence>
<keyword evidence="2" id="KW-0442">Lipid degradation</keyword>
<dbReference type="InterPro" id="IPR016035">
    <property type="entry name" value="Acyl_Trfase/lysoPLipase"/>
</dbReference>
<dbReference type="Proteomes" id="UP000799779">
    <property type="component" value="Unassembled WGS sequence"/>
</dbReference>
<dbReference type="EMBL" id="ML977567">
    <property type="protein sequence ID" value="KAF2004427.1"/>
    <property type="molecule type" value="Genomic_DNA"/>
</dbReference>
<gene>
    <name evidence="5" type="ORF">P154DRAFT_43064</name>
</gene>
<dbReference type="OrthoDB" id="1658288at2759"/>
<evidence type="ECO:0000259" key="4">
    <source>
        <dbReference type="PROSITE" id="PS51635"/>
    </source>
</evidence>
<feature type="short sequence motif" description="GXSXG" evidence="2">
    <location>
        <begin position="267"/>
        <end position="271"/>
    </location>
</feature>
<feature type="compositionally biased region" description="Pro residues" evidence="3">
    <location>
        <begin position="171"/>
        <end position="181"/>
    </location>
</feature>
<dbReference type="AlphaFoldDB" id="A0A6A5WS81"/>
<dbReference type="PANTHER" id="PTHR24185:SF4">
    <property type="entry name" value="SERINE HYDROLASE, PUTATIVE (AFU_ORTHOLOGUE AFUA_2G07870)-RELATED"/>
    <property type="match status" value="1"/>
</dbReference>
<feature type="active site" description="Proton acceptor" evidence="2">
    <location>
        <position position="421"/>
    </location>
</feature>
<dbReference type="Gene3D" id="3.40.1090.10">
    <property type="entry name" value="Cytosolic phospholipase A2 catalytic domain"/>
    <property type="match status" value="1"/>
</dbReference>
<feature type="region of interest" description="Disordered" evidence="3">
    <location>
        <begin position="82"/>
        <end position="220"/>
    </location>
</feature>
<feature type="compositionally biased region" description="Polar residues" evidence="3">
    <location>
        <begin position="116"/>
        <end position="139"/>
    </location>
</feature>
<evidence type="ECO:0000256" key="3">
    <source>
        <dbReference type="SAM" id="MobiDB-lite"/>
    </source>
</evidence>
<keyword evidence="1 2" id="KW-0443">Lipid metabolism</keyword>
<feature type="short sequence motif" description="GXGXXG" evidence="2">
    <location>
        <begin position="229"/>
        <end position="234"/>
    </location>
</feature>
<dbReference type="GO" id="GO:0016042">
    <property type="term" value="P:lipid catabolic process"/>
    <property type="evidence" value="ECO:0007669"/>
    <property type="project" value="UniProtKB-UniRule"/>
</dbReference>
<feature type="compositionally biased region" description="Polar residues" evidence="3">
    <location>
        <begin position="82"/>
        <end position="97"/>
    </location>
</feature>
<dbReference type="GO" id="GO:0016020">
    <property type="term" value="C:membrane"/>
    <property type="evidence" value="ECO:0007669"/>
    <property type="project" value="TreeGrafter"/>
</dbReference>
<dbReference type="GO" id="GO:0019369">
    <property type="term" value="P:arachidonate metabolic process"/>
    <property type="evidence" value="ECO:0007669"/>
    <property type="project" value="TreeGrafter"/>
</dbReference>